<gene>
    <name evidence="1" type="ORF">LPJ66_007974</name>
</gene>
<evidence type="ECO:0000313" key="1">
    <source>
        <dbReference type="EMBL" id="KAJ1889548.1"/>
    </source>
</evidence>
<name>A0ACC1IFM6_9FUNG</name>
<organism evidence="1 2">
    <name type="scientific">Kickxella alabastrina</name>
    <dbReference type="NCBI Taxonomy" id="61397"/>
    <lineage>
        <taxon>Eukaryota</taxon>
        <taxon>Fungi</taxon>
        <taxon>Fungi incertae sedis</taxon>
        <taxon>Zoopagomycota</taxon>
        <taxon>Kickxellomycotina</taxon>
        <taxon>Kickxellomycetes</taxon>
        <taxon>Kickxellales</taxon>
        <taxon>Kickxellaceae</taxon>
        <taxon>Kickxella</taxon>
    </lineage>
</organism>
<proteinExistence type="predicted"/>
<accession>A0ACC1IFM6</accession>
<dbReference type="EMBL" id="JANBPG010001522">
    <property type="protein sequence ID" value="KAJ1889548.1"/>
    <property type="molecule type" value="Genomic_DNA"/>
</dbReference>
<dbReference type="Proteomes" id="UP001150581">
    <property type="component" value="Unassembled WGS sequence"/>
</dbReference>
<sequence>MKLARILFAPAFLGVMVTAMNLLNKDVTESEISQVPTTLDALLSNDAGKLTLNRRITSVRPGDLARVSFNIPSDKLDTPNFSEIIAAVYSTKDGSLVRVLNKAPAMQVDGLRDAQFRGGRDITLHLPVSGLPNKKEFVMYKLALIAPERETTGLWTRYSADTMLFAYDGAN</sequence>
<comment type="caution">
    <text evidence="1">The sequence shown here is derived from an EMBL/GenBank/DDBJ whole genome shotgun (WGS) entry which is preliminary data.</text>
</comment>
<evidence type="ECO:0000313" key="2">
    <source>
        <dbReference type="Proteomes" id="UP001150581"/>
    </source>
</evidence>
<keyword evidence="2" id="KW-1185">Reference proteome</keyword>
<protein>
    <submittedName>
        <fullName evidence="1">Uncharacterized protein</fullName>
    </submittedName>
</protein>
<reference evidence="1" key="1">
    <citation type="submission" date="2022-07" db="EMBL/GenBank/DDBJ databases">
        <title>Phylogenomic reconstructions and comparative analyses of Kickxellomycotina fungi.</title>
        <authorList>
            <person name="Reynolds N.K."/>
            <person name="Stajich J.E."/>
            <person name="Barry K."/>
            <person name="Grigoriev I.V."/>
            <person name="Crous P."/>
            <person name="Smith M.E."/>
        </authorList>
    </citation>
    <scope>NUCLEOTIDE SEQUENCE</scope>
    <source>
        <strain evidence="1">Benny 63K</strain>
    </source>
</reference>